<dbReference type="EMBL" id="KY000080">
    <property type="protein sequence ID" value="APD20611.1"/>
    <property type="molecule type" value="Genomic_DNA"/>
</dbReference>
<name>A0A1J0MHF7_9CAUD</name>
<accession>A0A1J0MHF7</accession>
<dbReference type="Proteomes" id="UP000224041">
    <property type="component" value="Segment"/>
</dbReference>
<reference evidence="1 2" key="1">
    <citation type="submission" date="2016-10" db="EMBL/GenBank/DDBJ databases">
        <title>Antibacterial composition for prophylaxis and treatment of hospital infections (variants), strains of bacteriophages, used for obtaining thereof.</title>
        <authorList>
            <person name="Aleshkin A.V."/>
            <person name="Volozhantsev N.V."/>
            <person name="Verevkin V.V."/>
            <person name="Krasilnikova V.M."/>
            <person name="Myakinina V.P."/>
            <person name="Popova A.V."/>
            <person name="Svetoch E.A."/>
        </authorList>
    </citation>
    <scope>NUCLEOTIDE SEQUENCE [LARGE SCALE GENOMIC DNA]</scope>
    <source>
        <strain evidence="1 2">KPV15</strain>
    </source>
</reference>
<organism evidence="1 2">
    <name type="scientific">Klebsiella phage KPV15</name>
    <dbReference type="NCBI Taxonomy" id="1913572"/>
    <lineage>
        <taxon>Viruses</taxon>
        <taxon>Duplodnaviria</taxon>
        <taxon>Heunggongvirae</taxon>
        <taxon>Uroviricota</taxon>
        <taxon>Caudoviricetes</taxon>
        <taxon>Pantevenvirales</taxon>
        <taxon>Straboviridae</taxon>
        <taxon>Tevenvirinae</taxon>
        <taxon>Jiaodavirus</taxon>
        <taxon>Jiaodavirus kppv15</taxon>
    </lineage>
</organism>
<evidence type="ECO:0000313" key="2">
    <source>
        <dbReference type="Proteomes" id="UP000224041"/>
    </source>
</evidence>
<dbReference type="KEGG" id="vg:65107004"/>
<sequence length="119" mass="13820">MEKGKFYKLKREPRLSPGALIKGVFEQIGNNPIKITRTFKYAENTGLVEFEIIKPDGEYKRVSVDEVRFSHMWCILTNQDFSIILKKPSTKNLNRRPMMEAMIGVFGPQIKEMIPTRVD</sequence>
<dbReference type="GeneID" id="65107004"/>
<evidence type="ECO:0000313" key="1">
    <source>
        <dbReference type="EMBL" id="APD20611.1"/>
    </source>
</evidence>
<proteinExistence type="predicted"/>
<protein>
    <submittedName>
        <fullName evidence="1">Uncharacterized protein</fullName>
    </submittedName>
</protein>
<dbReference type="RefSeq" id="YP_010089536.1">
    <property type="nucleotide sequence ID" value="NC_055715.1"/>
</dbReference>
<keyword evidence="2" id="KW-1185">Reference proteome</keyword>